<accession>A0A1E7F4K2</accession>
<reference evidence="5 6" key="1">
    <citation type="submission" date="2016-09" db="EMBL/GenBank/DDBJ databases">
        <title>Extensive genetic diversity and differential bi-allelic expression allows diatom success in the polar Southern Ocean.</title>
        <authorList>
            <consortium name="DOE Joint Genome Institute"/>
            <person name="Mock T."/>
            <person name="Otillar R.P."/>
            <person name="Strauss J."/>
            <person name="Dupont C."/>
            <person name="Frickenhaus S."/>
            <person name="Maumus F."/>
            <person name="Mcmullan M."/>
            <person name="Sanges R."/>
            <person name="Schmutz J."/>
            <person name="Toseland A."/>
            <person name="Valas R."/>
            <person name="Veluchamy A."/>
            <person name="Ward B.J."/>
            <person name="Allen A."/>
            <person name="Barry K."/>
            <person name="Falciatore A."/>
            <person name="Ferrante M."/>
            <person name="Fortunato A.E."/>
            <person name="Gloeckner G."/>
            <person name="Gruber A."/>
            <person name="Hipkin R."/>
            <person name="Janech M."/>
            <person name="Kroth P."/>
            <person name="Leese F."/>
            <person name="Lindquist E."/>
            <person name="Lyon B.R."/>
            <person name="Martin J."/>
            <person name="Mayer C."/>
            <person name="Parker M."/>
            <person name="Quesneville H."/>
            <person name="Raymond J."/>
            <person name="Uhlig C."/>
            <person name="Valentin K.U."/>
            <person name="Worden A.Z."/>
            <person name="Armbrust E.V."/>
            <person name="Bowler C."/>
            <person name="Green B."/>
            <person name="Moulton V."/>
            <person name="Van Oosterhout C."/>
            <person name="Grigoriev I."/>
        </authorList>
    </citation>
    <scope>NUCLEOTIDE SEQUENCE [LARGE SCALE GENOMIC DNA]</scope>
    <source>
        <strain evidence="5 6">CCMP1102</strain>
    </source>
</reference>
<feature type="region of interest" description="Disordered" evidence="3">
    <location>
        <begin position="308"/>
        <end position="336"/>
    </location>
</feature>
<name>A0A1E7F4K2_9STRA</name>
<evidence type="ECO:0000313" key="5">
    <source>
        <dbReference type="EMBL" id="OEU13066.1"/>
    </source>
</evidence>
<dbReference type="Proteomes" id="UP000095751">
    <property type="component" value="Unassembled WGS sequence"/>
</dbReference>
<evidence type="ECO:0000259" key="4">
    <source>
        <dbReference type="Pfam" id="PF12923"/>
    </source>
</evidence>
<dbReference type="AlphaFoldDB" id="A0A1E7F4K2"/>
<evidence type="ECO:0000256" key="2">
    <source>
        <dbReference type="SAM" id="Coils"/>
    </source>
</evidence>
<dbReference type="InParanoid" id="A0A1E7F4K2"/>
<feature type="domain" description="Ribosomal RNA-processing protein 7 C-terminal" evidence="4">
    <location>
        <begin position="250"/>
        <end position="376"/>
    </location>
</feature>
<dbReference type="GO" id="GO:0034456">
    <property type="term" value="C:UTP-C complex"/>
    <property type="evidence" value="ECO:0007669"/>
    <property type="project" value="TreeGrafter"/>
</dbReference>
<dbReference type="GO" id="GO:0032545">
    <property type="term" value="C:CURI complex"/>
    <property type="evidence" value="ECO:0007669"/>
    <property type="project" value="TreeGrafter"/>
</dbReference>
<dbReference type="GO" id="GO:0006364">
    <property type="term" value="P:rRNA processing"/>
    <property type="evidence" value="ECO:0007669"/>
    <property type="project" value="TreeGrafter"/>
</dbReference>
<dbReference type="PANTHER" id="PTHR13191">
    <property type="entry name" value="RIBOSOMAL RNA PROCESSING PROTEIN 7-RELATED"/>
    <property type="match status" value="1"/>
</dbReference>
<proteinExistence type="inferred from homology"/>
<keyword evidence="6" id="KW-1185">Reference proteome</keyword>
<protein>
    <recommendedName>
        <fullName evidence="4">Ribosomal RNA-processing protein 7 C-terminal domain-containing protein</fullName>
    </recommendedName>
</protein>
<dbReference type="Pfam" id="PF12923">
    <property type="entry name" value="RRP7"/>
    <property type="match status" value="1"/>
</dbReference>
<evidence type="ECO:0000313" key="6">
    <source>
        <dbReference type="Proteomes" id="UP000095751"/>
    </source>
</evidence>
<comment type="similarity">
    <text evidence="1">Belongs to the RRP7 family.</text>
</comment>
<dbReference type="OrthoDB" id="5390at2759"/>
<evidence type="ECO:0000256" key="1">
    <source>
        <dbReference type="ARBA" id="ARBA00006110"/>
    </source>
</evidence>
<keyword evidence="2" id="KW-0175">Coiled coil</keyword>
<dbReference type="PANTHER" id="PTHR13191:SF0">
    <property type="entry name" value="RIBOSOMAL RNA-PROCESSING PROTEIN 7 HOMOLOG A-RELATED"/>
    <property type="match status" value="1"/>
</dbReference>
<feature type="coiled-coil region" evidence="2">
    <location>
        <begin position="252"/>
        <end position="282"/>
    </location>
</feature>
<dbReference type="Gene3D" id="6.10.250.1770">
    <property type="match status" value="1"/>
</dbReference>
<dbReference type="InterPro" id="IPR024326">
    <property type="entry name" value="RRP7_C"/>
</dbReference>
<feature type="compositionally biased region" description="Basic residues" evidence="3">
    <location>
        <begin position="314"/>
        <end position="326"/>
    </location>
</feature>
<dbReference type="GO" id="GO:0000028">
    <property type="term" value="P:ribosomal small subunit assembly"/>
    <property type="evidence" value="ECO:0007669"/>
    <property type="project" value="TreeGrafter"/>
</dbReference>
<organism evidence="5 6">
    <name type="scientific">Fragilariopsis cylindrus CCMP1102</name>
    <dbReference type="NCBI Taxonomy" id="635003"/>
    <lineage>
        <taxon>Eukaryota</taxon>
        <taxon>Sar</taxon>
        <taxon>Stramenopiles</taxon>
        <taxon>Ochrophyta</taxon>
        <taxon>Bacillariophyta</taxon>
        <taxon>Bacillariophyceae</taxon>
        <taxon>Bacillariophycidae</taxon>
        <taxon>Bacillariales</taxon>
        <taxon>Bacillariaceae</taxon>
        <taxon>Fragilariopsis</taxon>
    </lineage>
</organism>
<dbReference type="InterPro" id="IPR040446">
    <property type="entry name" value="RRP7"/>
</dbReference>
<gene>
    <name evidence="5" type="ORF">FRACYDRAFT_276509</name>
</gene>
<sequence length="376" mass="42197">MVSSSSSSAPLIKGYLPVRLSFPSQDGIGGEDMDETFFFVREHQGRSAPAGNGDSNNTTPTKSGSTLFVANAPVIPGVSTKILLSSIFGRFADVTRITAVQNPRAAAMAVAAANNNYEDGIMTAASPSTAFNWTDKEDMFQPTFLPPIFSLLEGKYAHVVFNEDEEEQQLNDTPQALIIDKLEIQSLSDESHRQHDEVLKNALKGDSDDDTDDDEYREAMVGNTNNKKPKKYAGVLAVANRYRETSKLLRNRSKLMEECNVVMQAYEDAEEAKRKAQEVAKSEPDDDGFVTISYSGAVGSKIELEQSITATTPSRKKGNKRSRKKKEAMGSNELKDFYRFQRKDNRKRTMEDLRRQFEEDVRKVKRLKEEKEYRPF</sequence>
<dbReference type="EMBL" id="KV784363">
    <property type="protein sequence ID" value="OEU13066.1"/>
    <property type="molecule type" value="Genomic_DNA"/>
</dbReference>
<dbReference type="KEGG" id="fcy:FRACYDRAFT_276509"/>
<evidence type="ECO:0000256" key="3">
    <source>
        <dbReference type="SAM" id="MobiDB-lite"/>
    </source>
</evidence>